<dbReference type="RefSeq" id="WP_135526503.1">
    <property type="nucleotide sequence ID" value="NZ_SRLH01000005.1"/>
</dbReference>
<dbReference type="GO" id="GO:0003677">
    <property type="term" value="F:DNA binding"/>
    <property type="evidence" value="ECO:0007669"/>
    <property type="project" value="UniProtKB-KW"/>
</dbReference>
<keyword evidence="1" id="KW-0805">Transcription regulation</keyword>
<evidence type="ECO:0000256" key="3">
    <source>
        <dbReference type="ARBA" id="ARBA00023163"/>
    </source>
</evidence>
<dbReference type="OrthoDB" id="2902336at2"/>
<dbReference type="PANTHER" id="PTHR46797:SF23">
    <property type="entry name" value="HTH-TYPE TRANSCRIPTIONAL REGULATOR SUTR"/>
    <property type="match status" value="1"/>
</dbReference>
<dbReference type="InterPro" id="IPR010982">
    <property type="entry name" value="Lambda_DNA-bd_dom_sf"/>
</dbReference>
<accession>A0A4Z0L550</accession>
<gene>
    <name evidence="5" type="ORF">E4635_09975</name>
</gene>
<dbReference type="PROSITE" id="PS50943">
    <property type="entry name" value="HTH_CROC1"/>
    <property type="match status" value="1"/>
</dbReference>
<dbReference type="EMBL" id="SRLH01000005">
    <property type="protein sequence ID" value="TGD57512.1"/>
    <property type="molecule type" value="Genomic_DNA"/>
</dbReference>
<dbReference type="AlphaFoldDB" id="A0A4Z0L550"/>
<dbReference type="GO" id="GO:0003700">
    <property type="term" value="F:DNA-binding transcription factor activity"/>
    <property type="evidence" value="ECO:0007669"/>
    <property type="project" value="TreeGrafter"/>
</dbReference>
<evidence type="ECO:0000259" key="4">
    <source>
        <dbReference type="PROSITE" id="PS50943"/>
    </source>
</evidence>
<evidence type="ECO:0000313" key="5">
    <source>
        <dbReference type="EMBL" id="TGD57512.1"/>
    </source>
</evidence>
<keyword evidence="6" id="KW-1185">Reference proteome</keyword>
<dbReference type="Pfam" id="PF12844">
    <property type="entry name" value="HTH_19"/>
    <property type="match status" value="1"/>
</dbReference>
<evidence type="ECO:0000256" key="2">
    <source>
        <dbReference type="ARBA" id="ARBA00023125"/>
    </source>
</evidence>
<reference evidence="5 6" key="1">
    <citation type="submission" date="2019-04" db="EMBL/GenBank/DDBJ databases">
        <title>Flavobacterium sp. strain DS2-A Genome sequencing and assembly.</title>
        <authorList>
            <person name="Kim I."/>
        </authorList>
    </citation>
    <scope>NUCLEOTIDE SEQUENCE [LARGE SCALE GENOMIC DNA]</scope>
    <source>
        <strain evidence="5 6">DS2-A</strain>
    </source>
</reference>
<proteinExistence type="predicted"/>
<dbReference type="InterPro" id="IPR001387">
    <property type="entry name" value="Cro/C1-type_HTH"/>
</dbReference>
<dbReference type="CDD" id="cd00093">
    <property type="entry name" value="HTH_XRE"/>
    <property type="match status" value="1"/>
</dbReference>
<protein>
    <submittedName>
        <fullName evidence="5">XRE family transcriptional regulator</fullName>
    </submittedName>
</protein>
<evidence type="ECO:0000256" key="1">
    <source>
        <dbReference type="ARBA" id="ARBA00023015"/>
    </source>
</evidence>
<keyword evidence="3" id="KW-0804">Transcription</keyword>
<keyword evidence="2" id="KW-0238">DNA-binding</keyword>
<dbReference type="Gene3D" id="1.10.260.40">
    <property type="entry name" value="lambda repressor-like DNA-binding domains"/>
    <property type="match status" value="1"/>
</dbReference>
<comment type="caution">
    <text evidence="5">The sequence shown here is derived from an EMBL/GenBank/DDBJ whole genome shotgun (WGS) entry which is preliminary data.</text>
</comment>
<dbReference type="SUPFAM" id="SSF47413">
    <property type="entry name" value="lambda repressor-like DNA-binding domains"/>
    <property type="match status" value="1"/>
</dbReference>
<dbReference type="SMART" id="SM00530">
    <property type="entry name" value="HTH_XRE"/>
    <property type="match status" value="1"/>
</dbReference>
<dbReference type="Proteomes" id="UP000297407">
    <property type="component" value="Unassembled WGS sequence"/>
</dbReference>
<dbReference type="PANTHER" id="PTHR46797">
    <property type="entry name" value="HTH-TYPE TRANSCRIPTIONAL REGULATOR"/>
    <property type="match status" value="1"/>
</dbReference>
<evidence type="ECO:0000313" key="6">
    <source>
        <dbReference type="Proteomes" id="UP000297407"/>
    </source>
</evidence>
<sequence>MKSNFSRVLTKKEFQILVGKRIRQLREERNLSQTELANLCEFERSNMNRIEAGNINPSAFVLYSISLKLNVDASELLNFKPLQE</sequence>
<dbReference type="InterPro" id="IPR050807">
    <property type="entry name" value="TransReg_Diox_bact_type"/>
</dbReference>
<dbReference type="GO" id="GO:0005829">
    <property type="term" value="C:cytosol"/>
    <property type="evidence" value="ECO:0007669"/>
    <property type="project" value="TreeGrafter"/>
</dbReference>
<name>A0A4Z0L550_9FLAO</name>
<feature type="domain" description="HTH cro/C1-type" evidence="4">
    <location>
        <begin position="22"/>
        <end position="76"/>
    </location>
</feature>
<organism evidence="5 6">
    <name type="scientific">Flavobacterium humi</name>
    <dbReference type="NCBI Taxonomy" id="2562683"/>
    <lineage>
        <taxon>Bacteria</taxon>
        <taxon>Pseudomonadati</taxon>
        <taxon>Bacteroidota</taxon>
        <taxon>Flavobacteriia</taxon>
        <taxon>Flavobacteriales</taxon>
        <taxon>Flavobacteriaceae</taxon>
        <taxon>Flavobacterium</taxon>
    </lineage>
</organism>